<sequence>MHRLTARILGVVVLLLGVVGLFITDDHLLGIMNVDLPLDIIRIIIGAALLYVGFGPASHAAAKTLIIIVGAMYVLMGLLALADDTLFGLLPTGFTGFDIGFHLVVGIAALTIAFMPVRDHDRHSTITGRH</sequence>
<comment type="caution">
    <text evidence="2">The sequence shown here is derived from an EMBL/GenBank/DDBJ whole genome shotgun (WGS) entry which is preliminary data.</text>
</comment>
<feature type="transmembrane region" description="Helical" evidence="1">
    <location>
        <begin position="61"/>
        <end position="82"/>
    </location>
</feature>
<keyword evidence="1" id="KW-0812">Transmembrane</keyword>
<name>A0ABP9G4Q9_9MICC</name>
<dbReference type="Proteomes" id="UP001500368">
    <property type="component" value="Unassembled WGS sequence"/>
</dbReference>
<evidence type="ECO:0000313" key="3">
    <source>
        <dbReference type="Proteomes" id="UP001500368"/>
    </source>
</evidence>
<dbReference type="RefSeq" id="WP_345478611.1">
    <property type="nucleotide sequence ID" value="NZ_BAABLW010000007.1"/>
</dbReference>
<feature type="transmembrane region" description="Helical" evidence="1">
    <location>
        <begin position="7"/>
        <end position="24"/>
    </location>
</feature>
<proteinExistence type="predicted"/>
<feature type="transmembrane region" description="Helical" evidence="1">
    <location>
        <begin position="36"/>
        <end position="54"/>
    </location>
</feature>
<feature type="transmembrane region" description="Helical" evidence="1">
    <location>
        <begin position="94"/>
        <end position="115"/>
    </location>
</feature>
<dbReference type="EMBL" id="BAABLW010000007">
    <property type="protein sequence ID" value="GAA4928157.1"/>
    <property type="molecule type" value="Genomic_DNA"/>
</dbReference>
<evidence type="ECO:0000256" key="1">
    <source>
        <dbReference type="SAM" id="Phobius"/>
    </source>
</evidence>
<gene>
    <name evidence="2" type="ORF">GCM10025790_28170</name>
</gene>
<organism evidence="2 3">
    <name type="scientific">Nesterenkonia rhizosphaerae</name>
    <dbReference type="NCBI Taxonomy" id="1348272"/>
    <lineage>
        <taxon>Bacteria</taxon>
        <taxon>Bacillati</taxon>
        <taxon>Actinomycetota</taxon>
        <taxon>Actinomycetes</taxon>
        <taxon>Micrococcales</taxon>
        <taxon>Micrococcaceae</taxon>
        <taxon>Nesterenkonia</taxon>
    </lineage>
</organism>
<accession>A0ABP9G4Q9</accession>
<protein>
    <recommendedName>
        <fullName evidence="4">DUF4383 domain-containing protein</fullName>
    </recommendedName>
</protein>
<reference evidence="3" key="1">
    <citation type="journal article" date="2019" name="Int. J. Syst. Evol. Microbiol.">
        <title>The Global Catalogue of Microorganisms (GCM) 10K type strain sequencing project: providing services to taxonomists for standard genome sequencing and annotation.</title>
        <authorList>
            <consortium name="The Broad Institute Genomics Platform"/>
            <consortium name="The Broad Institute Genome Sequencing Center for Infectious Disease"/>
            <person name="Wu L."/>
            <person name="Ma J."/>
        </authorList>
    </citation>
    <scope>NUCLEOTIDE SEQUENCE [LARGE SCALE GENOMIC DNA]</scope>
    <source>
        <strain evidence="3">JCM 19129</strain>
    </source>
</reference>
<dbReference type="Pfam" id="PF14325">
    <property type="entry name" value="DUF4383"/>
    <property type="match status" value="1"/>
</dbReference>
<evidence type="ECO:0000313" key="2">
    <source>
        <dbReference type="EMBL" id="GAA4928157.1"/>
    </source>
</evidence>
<evidence type="ECO:0008006" key="4">
    <source>
        <dbReference type="Google" id="ProtNLM"/>
    </source>
</evidence>
<keyword evidence="3" id="KW-1185">Reference proteome</keyword>
<keyword evidence="1" id="KW-0472">Membrane</keyword>
<keyword evidence="1" id="KW-1133">Transmembrane helix</keyword>